<feature type="signal peptide" evidence="1">
    <location>
        <begin position="1"/>
        <end position="40"/>
    </location>
</feature>
<keyword evidence="1" id="KW-0732">Signal</keyword>
<proteinExistence type="predicted"/>
<dbReference type="PATRIC" id="fig|742727.4.peg.1938"/>
<organism evidence="2 3">
    <name type="scientific">Bacteroides oleiciplenus YIT 12058</name>
    <dbReference type="NCBI Taxonomy" id="742727"/>
    <lineage>
        <taxon>Bacteria</taxon>
        <taxon>Pseudomonadati</taxon>
        <taxon>Bacteroidota</taxon>
        <taxon>Bacteroidia</taxon>
        <taxon>Bacteroidales</taxon>
        <taxon>Bacteroidaceae</taxon>
        <taxon>Bacteroides</taxon>
    </lineage>
</organism>
<dbReference type="Gene3D" id="2.180.10.10">
    <property type="entry name" value="RHS repeat-associated core"/>
    <property type="match status" value="1"/>
</dbReference>
<accession>K9EHR3</accession>
<protein>
    <submittedName>
        <fullName evidence="2">YD repeat (Two copies)</fullName>
    </submittedName>
</protein>
<evidence type="ECO:0000256" key="1">
    <source>
        <dbReference type="SAM" id="SignalP"/>
    </source>
</evidence>
<evidence type="ECO:0000313" key="3">
    <source>
        <dbReference type="Proteomes" id="UP000009872"/>
    </source>
</evidence>
<dbReference type="STRING" id="742727.HMPREF9447_01910"/>
<name>K9EHR3_9BACE</name>
<evidence type="ECO:0000313" key="2">
    <source>
        <dbReference type="EMBL" id="EKU90492.1"/>
    </source>
</evidence>
<comment type="caution">
    <text evidence="2">The sequence shown here is derived from an EMBL/GenBank/DDBJ whole genome shotgun (WGS) entry which is preliminary data.</text>
</comment>
<dbReference type="HOGENOM" id="CLU_006833_0_0_10"/>
<gene>
    <name evidence="2" type="ORF">HMPREF9447_01910</name>
</gene>
<dbReference type="RefSeq" id="WP_009129472.1">
    <property type="nucleotide sequence ID" value="NZ_JH992941.1"/>
</dbReference>
<dbReference type="EMBL" id="ADLF01000009">
    <property type="protein sequence ID" value="EKU90492.1"/>
    <property type="molecule type" value="Genomic_DNA"/>
</dbReference>
<dbReference type="eggNOG" id="COG3209">
    <property type="taxonomic scope" value="Bacteria"/>
</dbReference>
<feature type="chain" id="PRO_5003927473" evidence="1">
    <location>
        <begin position="41"/>
        <end position="952"/>
    </location>
</feature>
<dbReference type="OrthoDB" id="9814627at2"/>
<sequence>MRSNNLIVVRFGTTRANCALTKKILAALILCILCTTTVWGQSANAPSLPQLATPSPKATMVDRFGYYPTNLYTGLVDITIPIHTIEVKDIKIPIEFKYHASGLKYDDLPMEVGYGWTLMAGGTVSYSARGTGISRPIGTELSPFVKKASDIVVNDKTGLSDSDQLQLEYVENGNKGSNQTVDYFRDSEYDVSNFSFPGHSGQYYEMSNGDKFSIPSTLTLEGGYYPTARDEQGNAYYFEYGDGDDYDRNRTYYLTRIVSADGKETVNFTYKYFGVSEANDVSRPILNYSYIIKEISHYLSTVTTEIAYGGGMPGISYKKFRTPVLSEISSSAGKVKFYYSSQRSHSLVKMEITNVSDVILKTVTLNKTNDAYLNAVNFCTPTGSSVYSYQFEYNGTKPEGNVSIDYWGYYNASSASSANQLYVPDFTVPRYGYNDGQKIPGMNRTPNASTMQLGILKKITYPTRGYSEFTYEPHRANGQMYGGLRIAEIKSYDSDGNLQESKWYKYGYNGDGNGRAIRLVNFNDYMVPSLVVERRYNRPGEPVDDAGDRTLSKAYYPFPKCSYFSQGSSVVYPYITEYVGSSSGVYGKTEYVYTDFPDYVNNWSWRGYTTEFPLWSYTWKSGKLLRKTIKNSNGNVVYSLENVYEEMNRKDHMNLRVSRFAHLVDGSAMLTGIEKLFSAPGYSNWGVAIGGSLHDYYNYYITSGEYAVKESAELKDGATRTTRYKYNAIGQVTEETLTVSDGGTLTTRYQYPYDVWKDGTDTPVQYAMFQKYMFAPMLTKRVYKNDLLVDEIVNGYKDWGGYIALENVKQLKYYEPRIKYQGYDNYGNPTGISKDGEFEQTSYIWGHKGQRVIAEIKGGSFSALGKTLIDRVTSAVSPSSADMAAIEALRNNHSLEGSRITTYYYDSGLNLEKLIMPNGTTTNYEYDAFGRLLYVKDHNGKIIEAYQYNYKQ</sequence>
<dbReference type="Proteomes" id="UP000009872">
    <property type="component" value="Unassembled WGS sequence"/>
</dbReference>
<keyword evidence="3" id="KW-1185">Reference proteome</keyword>
<dbReference type="AlphaFoldDB" id="K9EHR3"/>
<reference evidence="2 3" key="1">
    <citation type="submission" date="2012-09" db="EMBL/GenBank/DDBJ databases">
        <title>The Genome Sequence of Bacteroides oleiciplenus YIT 12058.</title>
        <authorList>
            <consortium name="The Broad Institute Genome Sequencing Platform"/>
            <person name="Earl A."/>
            <person name="Ward D."/>
            <person name="Feldgarden M."/>
            <person name="Gevers D."/>
            <person name="Morotomi M."/>
            <person name="Walker B."/>
            <person name="Young S.K."/>
            <person name="Zeng Q."/>
            <person name="Gargeya S."/>
            <person name="Fitzgerald M."/>
            <person name="Haas B."/>
            <person name="Abouelleil A."/>
            <person name="Alvarado L."/>
            <person name="Arachchi H.M."/>
            <person name="Berlin A.M."/>
            <person name="Chapman S.B."/>
            <person name="Goldberg J."/>
            <person name="Griggs A."/>
            <person name="Gujja S."/>
            <person name="Hansen M."/>
            <person name="Howarth C."/>
            <person name="Imamovic A."/>
            <person name="Larimer J."/>
            <person name="McCowen C."/>
            <person name="Montmayeur A."/>
            <person name="Murphy C."/>
            <person name="Neiman D."/>
            <person name="Pearson M."/>
            <person name="Priest M."/>
            <person name="Roberts A."/>
            <person name="Saif S."/>
            <person name="Shea T."/>
            <person name="Sisk P."/>
            <person name="Sykes S."/>
            <person name="Wortman J."/>
            <person name="Nusbaum C."/>
            <person name="Birren B."/>
        </authorList>
    </citation>
    <scope>NUCLEOTIDE SEQUENCE [LARGE SCALE GENOMIC DNA]</scope>
    <source>
        <strain evidence="2 3">YIT 12058</strain>
    </source>
</reference>